<protein>
    <submittedName>
        <fullName evidence="1">Uncharacterized protein</fullName>
    </submittedName>
</protein>
<dbReference type="Proteomes" id="UP001151532">
    <property type="component" value="Chromosome 13"/>
</dbReference>
<proteinExistence type="predicted"/>
<accession>A0A9Q0W9T6</accession>
<keyword evidence="2" id="KW-1185">Reference proteome</keyword>
<name>A0A9Q0W9T6_SALPP</name>
<organism evidence="1 2">
    <name type="scientific">Salix purpurea</name>
    <name type="common">Purple osier willow</name>
    <dbReference type="NCBI Taxonomy" id="77065"/>
    <lineage>
        <taxon>Eukaryota</taxon>
        <taxon>Viridiplantae</taxon>
        <taxon>Streptophyta</taxon>
        <taxon>Embryophyta</taxon>
        <taxon>Tracheophyta</taxon>
        <taxon>Spermatophyta</taxon>
        <taxon>Magnoliopsida</taxon>
        <taxon>eudicotyledons</taxon>
        <taxon>Gunneridae</taxon>
        <taxon>Pentapetalae</taxon>
        <taxon>rosids</taxon>
        <taxon>fabids</taxon>
        <taxon>Malpighiales</taxon>
        <taxon>Salicaceae</taxon>
        <taxon>Saliceae</taxon>
        <taxon>Salix</taxon>
    </lineage>
</organism>
<dbReference type="EMBL" id="JAPFFK010000005">
    <property type="protein sequence ID" value="KAJ6762651.1"/>
    <property type="molecule type" value="Genomic_DNA"/>
</dbReference>
<reference evidence="1" key="2">
    <citation type="journal article" date="2023" name="Int. J. Mol. Sci.">
        <title>De Novo Assembly and Annotation of 11 Diverse Shrub Willow (Salix) Genomes Reveals Novel Gene Organization in Sex-Linked Regions.</title>
        <authorList>
            <person name="Hyden B."/>
            <person name="Feng K."/>
            <person name="Yates T.B."/>
            <person name="Jawdy S."/>
            <person name="Cereghino C."/>
            <person name="Smart L.B."/>
            <person name="Muchero W."/>
        </authorList>
    </citation>
    <scope>NUCLEOTIDE SEQUENCE</scope>
    <source>
        <tissue evidence="1">Shoot tip</tissue>
    </source>
</reference>
<gene>
    <name evidence="1" type="ORF">OIU79_023399</name>
</gene>
<comment type="caution">
    <text evidence="1">The sequence shown here is derived from an EMBL/GenBank/DDBJ whole genome shotgun (WGS) entry which is preliminary data.</text>
</comment>
<reference evidence="1" key="1">
    <citation type="submission" date="2022-11" db="EMBL/GenBank/DDBJ databases">
        <authorList>
            <person name="Hyden B.L."/>
            <person name="Feng K."/>
            <person name="Yates T."/>
            <person name="Jawdy S."/>
            <person name="Smart L.B."/>
            <person name="Muchero W."/>
        </authorList>
    </citation>
    <scope>NUCLEOTIDE SEQUENCE</scope>
    <source>
        <tissue evidence="1">Shoot tip</tissue>
    </source>
</reference>
<dbReference type="AlphaFoldDB" id="A0A9Q0W9T6"/>
<sequence length="54" mass="6235">MRMRQRVVDSKGRPIFLWSSGLGFLGLCFLEDRKRACLWEGNLGLDLDGKLRHS</sequence>
<evidence type="ECO:0000313" key="1">
    <source>
        <dbReference type="EMBL" id="KAJ6762651.1"/>
    </source>
</evidence>
<feature type="non-terminal residue" evidence="1">
    <location>
        <position position="54"/>
    </location>
</feature>
<evidence type="ECO:0000313" key="2">
    <source>
        <dbReference type="Proteomes" id="UP001151532"/>
    </source>
</evidence>